<dbReference type="RefSeq" id="WP_080887230.1">
    <property type="nucleotide sequence ID" value="NZ_LT828648.1"/>
</dbReference>
<keyword evidence="3" id="KW-0378">Hydrolase</keyword>
<dbReference type="InterPro" id="IPR012341">
    <property type="entry name" value="6hp_glycosidase-like_sf"/>
</dbReference>
<evidence type="ECO:0000313" key="4">
    <source>
        <dbReference type="Proteomes" id="UP000192042"/>
    </source>
</evidence>
<evidence type="ECO:0000259" key="1">
    <source>
        <dbReference type="Pfam" id="PF00723"/>
    </source>
</evidence>
<name>A0A1W1I7X9_9BACT</name>
<reference evidence="3 4" key="1">
    <citation type="submission" date="2017-03" db="EMBL/GenBank/DDBJ databases">
        <authorList>
            <person name="Afonso C.L."/>
            <person name="Miller P.J."/>
            <person name="Scott M.A."/>
            <person name="Spackman E."/>
            <person name="Goraichik I."/>
            <person name="Dimitrov K.M."/>
            <person name="Suarez D.L."/>
            <person name="Swayne D.E."/>
        </authorList>
    </citation>
    <scope>NUCLEOTIDE SEQUENCE [LARGE SCALE GENOMIC DNA]</scope>
    <source>
        <strain evidence="3">Genome sequencing of Nitrospira japonica strain NJ11</strain>
    </source>
</reference>
<dbReference type="Proteomes" id="UP000192042">
    <property type="component" value="Chromosome I"/>
</dbReference>
<sequence length="613" mass="68801">MAYLPIEHYGIIGNMRTAALISLNGSIDWLCIPAFDSPSVFAALLDDGKGGRFEIAPNDPAARTKQFYWSETNVLVTRFLSPDGVGEIEDFMPTGLPTESPWHDQLVRRVKVTRGSLAFKMTCQPALDYARAAHRTAIGTHGAVFEGAPLSLGLSSSVPLQAVGDAAVSTFVLQEGQEAVFVLHRLQAGEACRRGPSAAETQQIFDHTVDYWHGWLSKCTYTGRWREMVYRSALTLKLMTYEPTGAIVAAPTCSLPESIGGGRNWDYRYTWMRDAAFTLYGLLRIGFTEEAHAFMRWLEARAGEVEADGSLQIVYGIDGRHDLKEEVLGHLDGYRGSRPVRIGNGAYQQLQLDIYGELFDCLYLYNKYVMPIGFDAWLRIRRRLNWLCDNWQQPDEGIWEVRGGRRHFVYSKLMCWVAMDRGLRLAGKRSFPADQERWMQARDQIYEEIMSKGWSRKREAFVQHYDGEALDASNLIMPLVFFMAPNDPRMLSTLKAINRSPKDGGLVSDGLVYRYDSETGSDGLQGREGTFTMCSFWLVEALTRAGRFDPCKLAEARQLFERMLGHANHVGLYAEEIGESGEALGNFPQAFTHIALISAAFNLDRALDGGRPG</sequence>
<dbReference type="SUPFAM" id="SSF48208">
    <property type="entry name" value="Six-hairpin glycosidases"/>
    <property type="match status" value="1"/>
</dbReference>
<dbReference type="GO" id="GO:0005975">
    <property type="term" value="P:carbohydrate metabolic process"/>
    <property type="evidence" value="ECO:0007669"/>
    <property type="project" value="InterPro"/>
</dbReference>
<dbReference type="PANTHER" id="PTHR31616">
    <property type="entry name" value="TREHALASE"/>
    <property type="match status" value="1"/>
</dbReference>
<gene>
    <name evidence="3" type="ORF">NSJP_2746</name>
</gene>
<dbReference type="InterPro" id="IPR008928">
    <property type="entry name" value="6-hairpin_glycosidase_sf"/>
</dbReference>
<accession>A0A1W1I7X9</accession>
<dbReference type="OrthoDB" id="3902805at2"/>
<dbReference type="Pfam" id="PF19291">
    <property type="entry name" value="TREH_N"/>
    <property type="match status" value="1"/>
</dbReference>
<protein>
    <submittedName>
        <fullName evidence="3">Glycoside hydrolase</fullName>
    </submittedName>
</protein>
<feature type="domain" description="GH15-like" evidence="1">
    <location>
        <begin position="225"/>
        <end position="600"/>
    </location>
</feature>
<proteinExistence type="predicted"/>
<feature type="domain" description="Trehalase-like N-terminal" evidence="2">
    <location>
        <begin position="5"/>
        <end position="154"/>
    </location>
</feature>
<dbReference type="InterPro" id="IPR011613">
    <property type="entry name" value="GH15-like"/>
</dbReference>
<dbReference type="GO" id="GO:0004553">
    <property type="term" value="F:hydrolase activity, hydrolyzing O-glycosyl compounds"/>
    <property type="evidence" value="ECO:0007669"/>
    <property type="project" value="TreeGrafter"/>
</dbReference>
<dbReference type="AlphaFoldDB" id="A0A1W1I7X9"/>
<dbReference type="PANTHER" id="PTHR31616:SF0">
    <property type="entry name" value="GLUCAN 1,4-ALPHA-GLUCOSIDASE"/>
    <property type="match status" value="1"/>
</dbReference>
<dbReference type="InterPro" id="IPR045582">
    <property type="entry name" value="Trehalase-like_N"/>
</dbReference>
<dbReference type="EMBL" id="LT828648">
    <property type="protein sequence ID" value="SLM48913.1"/>
    <property type="molecule type" value="Genomic_DNA"/>
</dbReference>
<evidence type="ECO:0000259" key="2">
    <source>
        <dbReference type="Pfam" id="PF19291"/>
    </source>
</evidence>
<keyword evidence="4" id="KW-1185">Reference proteome</keyword>
<dbReference type="STRING" id="1325564.NSJP_2746"/>
<dbReference type="Pfam" id="PF00723">
    <property type="entry name" value="Glyco_hydro_15"/>
    <property type="match status" value="1"/>
</dbReference>
<evidence type="ECO:0000313" key="3">
    <source>
        <dbReference type="EMBL" id="SLM48913.1"/>
    </source>
</evidence>
<dbReference type="Gene3D" id="1.50.10.10">
    <property type="match status" value="1"/>
</dbReference>
<dbReference type="KEGG" id="nja:NSJP_2746"/>
<organism evidence="3 4">
    <name type="scientific">Nitrospira japonica</name>
    <dbReference type="NCBI Taxonomy" id="1325564"/>
    <lineage>
        <taxon>Bacteria</taxon>
        <taxon>Pseudomonadati</taxon>
        <taxon>Nitrospirota</taxon>
        <taxon>Nitrospiria</taxon>
        <taxon>Nitrospirales</taxon>
        <taxon>Nitrospiraceae</taxon>
        <taxon>Nitrospira</taxon>
    </lineage>
</organism>